<evidence type="ECO:0000256" key="1">
    <source>
        <dbReference type="ARBA" id="ARBA00006962"/>
    </source>
</evidence>
<accession>A0ABU8M816</accession>
<name>A0ABU8M816_9PSEU</name>
<dbReference type="EMBL" id="JBBEGM010000008">
    <property type="protein sequence ID" value="MEJ2863480.1"/>
    <property type="molecule type" value="Genomic_DNA"/>
</dbReference>
<keyword evidence="2 5" id="KW-0328">Glycosyltransferase</keyword>
<keyword evidence="6" id="KW-1185">Reference proteome</keyword>
<evidence type="ECO:0000256" key="2">
    <source>
        <dbReference type="ARBA" id="ARBA00022676"/>
    </source>
</evidence>
<evidence type="ECO:0000313" key="5">
    <source>
        <dbReference type="EMBL" id="MEJ2863480.1"/>
    </source>
</evidence>
<dbReference type="PANTHER" id="PTHR43025:SF3">
    <property type="entry name" value="MONOGALACTOSYLDIACYLGLYCEROL SYNTHASE 1, CHLOROPLASTIC"/>
    <property type="match status" value="1"/>
</dbReference>
<evidence type="ECO:0000256" key="3">
    <source>
        <dbReference type="ARBA" id="ARBA00022679"/>
    </source>
</evidence>
<dbReference type="SUPFAM" id="SSF53756">
    <property type="entry name" value="UDP-Glycosyltransferase/glycogen phosphorylase"/>
    <property type="match status" value="1"/>
</dbReference>
<dbReference type="GO" id="GO:0016757">
    <property type="term" value="F:glycosyltransferase activity"/>
    <property type="evidence" value="ECO:0007669"/>
    <property type="project" value="UniProtKB-KW"/>
</dbReference>
<protein>
    <submittedName>
        <fullName evidence="5">Glycosyltransferase</fullName>
        <ecNumber evidence="5">2.4.-.-</ecNumber>
    </submittedName>
</protein>
<dbReference type="InterPro" id="IPR009695">
    <property type="entry name" value="Diacylglyc_glucosyltr_N"/>
</dbReference>
<comment type="caution">
    <text evidence="5">The sequence shown here is derived from an EMBL/GenBank/DDBJ whole genome shotgun (WGS) entry which is preliminary data.</text>
</comment>
<evidence type="ECO:0000259" key="4">
    <source>
        <dbReference type="Pfam" id="PF06925"/>
    </source>
</evidence>
<dbReference type="RefSeq" id="WP_337704841.1">
    <property type="nucleotide sequence ID" value="NZ_JBBEGM010000008.1"/>
</dbReference>
<dbReference type="PANTHER" id="PTHR43025">
    <property type="entry name" value="MONOGALACTOSYLDIACYLGLYCEROL SYNTHASE"/>
    <property type="match status" value="1"/>
</dbReference>
<dbReference type="Proteomes" id="UP001369736">
    <property type="component" value="Unassembled WGS sequence"/>
</dbReference>
<dbReference type="Gene3D" id="3.40.50.2000">
    <property type="entry name" value="Glycogen Phosphorylase B"/>
    <property type="match status" value="1"/>
</dbReference>
<gene>
    <name evidence="5" type="ORF">WCD58_20120</name>
</gene>
<sequence>MSRRPRVLVLSAAVGQGHDGAARELVRRLDRRGVDAHVLDWTDLLPRWGRRTLRDLYAPSVHHTPALFDRIFTDLEYPRRPASVVTGHLIRIAEDPLLAAARDVDAVVTTYPLAGQTLGALRADGRLGVPALTFLTDPAAHRLWCHPGLDEHLTVTDATAADGARYGVALRSVGPLCAPRFSRPMPVATRGRVRAELGVPDDAPMALLVSGSLGMGEVEKAVDALGRHPRAWSVVACGRNTKLRARLAGRARVVTLGWRDDVPELMAAADVLVHNAGGLSFTEALVAGLPAVTYRPIPGHGRANAAVLDEAGIAPWLRGPGELVAAIDGFGPRPLRRRPPRPWWTEERDASAVVARHAGGLGEPALSAAG</sequence>
<comment type="similarity">
    <text evidence="1">Belongs to the glycosyltransferase 28 family.</text>
</comment>
<keyword evidence="3 5" id="KW-0808">Transferase</keyword>
<evidence type="ECO:0000313" key="6">
    <source>
        <dbReference type="Proteomes" id="UP001369736"/>
    </source>
</evidence>
<feature type="domain" description="Diacylglycerol glucosyltransferase N-terminal" evidence="4">
    <location>
        <begin position="18"/>
        <end position="168"/>
    </location>
</feature>
<reference evidence="5 6" key="1">
    <citation type="submission" date="2024-03" db="EMBL/GenBank/DDBJ databases">
        <title>Actinomycetospora sp. OC33-EN07, a novel actinomycete isolated from wild orchid (Aerides multiflora).</title>
        <authorList>
            <person name="Suriyachadkun C."/>
        </authorList>
    </citation>
    <scope>NUCLEOTIDE SEQUENCE [LARGE SCALE GENOMIC DNA]</scope>
    <source>
        <strain evidence="5 6">OC33-EN07</strain>
    </source>
</reference>
<proteinExistence type="inferred from homology"/>
<organism evidence="5 6">
    <name type="scientific">Actinomycetospora flava</name>
    <dbReference type="NCBI Taxonomy" id="3129232"/>
    <lineage>
        <taxon>Bacteria</taxon>
        <taxon>Bacillati</taxon>
        <taxon>Actinomycetota</taxon>
        <taxon>Actinomycetes</taxon>
        <taxon>Pseudonocardiales</taxon>
        <taxon>Pseudonocardiaceae</taxon>
        <taxon>Actinomycetospora</taxon>
    </lineage>
</organism>
<dbReference type="InterPro" id="IPR050519">
    <property type="entry name" value="Glycosyltransf_28_UgtP"/>
</dbReference>
<dbReference type="Pfam" id="PF06925">
    <property type="entry name" value="MGDG_synth"/>
    <property type="match status" value="1"/>
</dbReference>
<dbReference type="Pfam" id="PF13692">
    <property type="entry name" value="Glyco_trans_1_4"/>
    <property type="match status" value="1"/>
</dbReference>
<dbReference type="EC" id="2.4.-.-" evidence="5"/>